<name>A0ABW3PBQ9_9LACO</name>
<dbReference type="EMBL" id="JBHTLH010000004">
    <property type="protein sequence ID" value="MFD1124009.1"/>
    <property type="molecule type" value="Genomic_DNA"/>
</dbReference>
<sequence>MRRLILMIITVFLISFGMVVVVQADSLSTETIHDQRHLLTASQKKRVIECNRGWQRSRNQPEIWVYTLKRLPSSVRDDPTFGTHDEDAATSFQSFAEDELQRVARTKPISHVEGDYQTAIIQRANRLEKRVSFIIVYPIHKQLQIVMVPSDQLGTAMSDFQAWYLALGLPRKHGNGAKIITYFNRYQPFVAKHVANVKKIKAGPSWNVLTLVILAVALIPSLIIWKLRHPGWQLSKDMPNDNGFGEGYFWGWFDHDHFGGNGWGPPWW</sequence>
<feature type="transmembrane region" description="Helical" evidence="1">
    <location>
        <begin position="206"/>
        <end position="225"/>
    </location>
</feature>
<dbReference type="Proteomes" id="UP001597156">
    <property type="component" value="Unassembled WGS sequence"/>
</dbReference>
<protein>
    <recommendedName>
        <fullName evidence="4">TPM domain-containing protein</fullName>
    </recommendedName>
</protein>
<keyword evidence="1" id="KW-0472">Membrane</keyword>
<organism evidence="2 3">
    <name type="scientific">Lentilactobacillus raoultii</name>
    <dbReference type="NCBI Taxonomy" id="1987503"/>
    <lineage>
        <taxon>Bacteria</taxon>
        <taxon>Bacillati</taxon>
        <taxon>Bacillota</taxon>
        <taxon>Bacilli</taxon>
        <taxon>Lactobacillales</taxon>
        <taxon>Lactobacillaceae</taxon>
        <taxon>Lentilactobacillus</taxon>
    </lineage>
</organism>
<evidence type="ECO:0000256" key="1">
    <source>
        <dbReference type="SAM" id="Phobius"/>
    </source>
</evidence>
<keyword evidence="1" id="KW-1133">Transmembrane helix</keyword>
<keyword evidence="1" id="KW-0812">Transmembrane</keyword>
<evidence type="ECO:0008006" key="4">
    <source>
        <dbReference type="Google" id="ProtNLM"/>
    </source>
</evidence>
<dbReference type="RefSeq" id="WP_162919807.1">
    <property type="nucleotide sequence ID" value="NZ_JBHTLH010000004.1"/>
</dbReference>
<keyword evidence="3" id="KW-1185">Reference proteome</keyword>
<gene>
    <name evidence="2" type="ORF">ACFQ22_01345</name>
</gene>
<proteinExistence type="predicted"/>
<reference evidence="3" key="1">
    <citation type="journal article" date="2019" name="Int. J. Syst. Evol. Microbiol.">
        <title>The Global Catalogue of Microorganisms (GCM) 10K type strain sequencing project: providing services to taxonomists for standard genome sequencing and annotation.</title>
        <authorList>
            <consortium name="The Broad Institute Genomics Platform"/>
            <consortium name="The Broad Institute Genome Sequencing Center for Infectious Disease"/>
            <person name="Wu L."/>
            <person name="Ma J."/>
        </authorList>
    </citation>
    <scope>NUCLEOTIDE SEQUENCE [LARGE SCALE GENOMIC DNA]</scope>
    <source>
        <strain evidence="3">CCUG 71848</strain>
    </source>
</reference>
<evidence type="ECO:0000313" key="2">
    <source>
        <dbReference type="EMBL" id="MFD1124009.1"/>
    </source>
</evidence>
<accession>A0ABW3PBQ9</accession>
<evidence type="ECO:0000313" key="3">
    <source>
        <dbReference type="Proteomes" id="UP001597156"/>
    </source>
</evidence>
<comment type="caution">
    <text evidence="2">The sequence shown here is derived from an EMBL/GenBank/DDBJ whole genome shotgun (WGS) entry which is preliminary data.</text>
</comment>